<reference evidence="1" key="1">
    <citation type="submission" date="2021-05" db="EMBL/GenBank/DDBJ databases">
        <authorList>
            <person name="Alioto T."/>
            <person name="Alioto T."/>
            <person name="Gomez Garrido J."/>
        </authorList>
    </citation>
    <scope>NUCLEOTIDE SEQUENCE</scope>
</reference>
<name>A0A8D8H2H2_CULPI</name>
<dbReference type="EMBL" id="HBUE01194470">
    <property type="protein sequence ID" value="CAG6526877.1"/>
    <property type="molecule type" value="Transcribed_RNA"/>
</dbReference>
<evidence type="ECO:0000313" key="1">
    <source>
        <dbReference type="EMBL" id="CAG6526877.1"/>
    </source>
</evidence>
<dbReference type="EMBL" id="HBUE01015169">
    <property type="protein sequence ID" value="CAG6450212.1"/>
    <property type="molecule type" value="Transcribed_RNA"/>
</dbReference>
<dbReference type="EMBL" id="HBUE01015168">
    <property type="protein sequence ID" value="CAG6450207.1"/>
    <property type="molecule type" value="Transcribed_RNA"/>
</dbReference>
<protein>
    <submittedName>
        <fullName evidence="1">(northern house mosquito) hypothetical protein</fullName>
    </submittedName>
</protein>
<organism evidence="1">
    <name type="scientific">Culex pipiens</name>
    <name type="common">House mosquito</name>
    <dbReference type="NCBI Taxonomy" id="7175"/>
    <lineage>
        <taxon>Eukaryota</taxon>
        <taxon>Metazoa</taxon>
        <taxon>Ecdysozoa</taxon>
        <taxon>Arthropoda</taxon>
        <taxon>Hexapoda</taxon>
        <taxon>Insecta</taxon>
        <taxon>Pterygota</taxon>
        <taxon>Neoptera</taxon>
        <taxon>Endopterygota</taxon>
        <taxon>Diptera</taxon>
        <taxon>Nematocera</taxon>
        <taxon>Culicoidea</taxon>
        <taxon>Culicidae</taxon>
        <taxon>Culicinae</taxon>
        <taxon>Culicini</taxon>
        <taxon>Culex</taxon>
        <taxon>Culex</taxon>
    </lineage>
</organism>
<dbReference type="AlphaFoldDB" id="A0A8D8H2H2"/>
<dbReference type="EMBL" id="HBUE01015176">
    <property type="protein sequence ID" value="CAG6450230.1"/>
    <property type="molecule type" value="Transcribed_RNA"/>
</dbReference>
<proteinExistence type="predicted"/>
<dbReference type="EMBL" id="HBUE01300450">
    <property type="protein sequence ID" value="CAG6578598.1"/>
    <property type="molecule type" value="Transcribed_RNA"/>
</dbReference>
<sequence>MCCKISLYKQTFTGKASSAPNESAKNHPFRPVRRPRRLRRCCPWWRKHRRRVPNEGSLPHPPQALLVLVRKTRSVWVVAAAVWKNKVGSRKMEKRCWVEKQLI</sequence>
<accession>A0A8D8H2H2</accession>
<dbReference type="EMBL" id="HBUE01015171">
    <property type="protein sequence ID" value="CAG6450217.1"/>
    <property type="molecule type" value="Transcribed_RNA"/>
</dbReference>